<dbReference type="GO" id="GO:0009360">
    <property type="term" value="C:DNA polymerase III complex"/>
    <property type="evidence" value="ECO:0007669"/>
    <property type="project" value="TreeGrafter"/>
</dbReference>
<name>A0A1V5SJ09_9BACT</name>
<keyword evidence="5" id="KW-0239">DNA-directed DNA polymerase</keyword>
<evidence type="ECO:0000256" key="7">
    <source>
        <dbReference type="ARBA" id="ARBA00049244"/>
    </source>
</evidence>
<dbReference type="PANTHER" id="PTHR34388:SF1">
    <property type="entry name" value="DNA POLYMERASE III SUBUNIT DELTA"/>
    <property type="match status" value="1"/>
</dbReference>
<dbReference type="Pfam" id="PF21694">
    <property type="entry name" value="DNA_pol3_delta_C"/>
    <property type="match status" value="1"/>
</dbReference>
<dbReference type="PANTHER" id="PTHR34388">
    <property type="entry name" value="DNA POLYMERASE III SUBUNIT DELTA"/>
    <property type="match status" value="1"/>
</dbReference>
<proteinExistence type="inferred from homology"/>
<accession>A0A1V5SJ09</accession>
<comment type="catalytic activity">
    <reaction evidence="7">
        <text>DNA(n) + a 2'-deoxyribonucleoside 5'-triphosphate = DNA(n+1) + diphosphate</text>
        <dbReference type="Rhea" id="RHEA:22508"/>
        <dbReference type="Rhea" id="RHEA-COMP:17339"/>
        <dbReference type="Rhea" id="RHEA-COMP:17340"/>
        <dbReference type="ChEBI" id="CHEBI:33019"/>
        <dbReference type="ChEBI" id="CHEBI:61560"/>
        <dbReference type="ChEBI" id="CHEBI:173112"/>
        <dbReference type="EC" id="2.7.7.7"/>
    </reaction>
</comment>
<organism evidence="9">
    <name type="scientific">Candidatus Atribacter allofermentans</name>
    <dbReference type="NCBI Taxonomy" id="1852833"/>
    <lineage>
        <taxon>Bacteria</taxon>
        <taxon>Pseudomonadati</taxon>
        <taxon>Atribacterota</taxon>
        <taxon>Atribacteria</taxon>
        <taxon>Atribacterales</taxon>
        <taxon>Atribacteraceae</taxon>
        <taxon>Atribacter</taxon>
    </lineage>
</organism>
<keyword evidence="2" id="KW-0808">Transferase</keyword>
<keyword evidence="3" id="KW-0548">Nucleotidyltransferase</keyword>
<gene>
    <name evidence="9" type="ORF">BWY41_02071</name>
</gene>
<dbReference type="GO" id="GO:0003677">
    <property type="term" value="F:DNA binding"/>
    <property type="evidence" value="ECO:0007669"/>
    <property type="project" value="InterPro"/>
</dbReference>
<dbReference type="SUPFAM" id="SSF48019">
    <property type="entry name" value="post-AAA+ oligomerization domain-like"/>
    <property type="match status" value="1"/>
</dbReference>
<dbReference type="Proteomes" id="UP000485569">
    <property type="component" value="Unassembled WGS sequence"/>
</dbReference>
<feature type="domain" description="DNA polymerase III delta subunit-like C-terminal" evidence="8">
    <location>
        <begin position="196"/>
        <end position="306"/>
    </location>
</feature>
<dbReference type="AlphaFoldDB" id="A0A1V5SJ09"/>
<sequence length="331" mass="39055">MEKTTFQKWITSDIPNNQYFFLISLNISRHFWEQYYFPQIKTKFKTNIVYRVENEKTWKEMEAERMLPKLFPEKEIILLDGISEKGALEIAQKKSIPDNLIFLFLNEGELTKPWTNVTIIHVGFGEKEFYQWIGKTAGEKFSGLPAAVIKSLYKYWREYNLGEEDIMGFIRQTELLPKRTPLDVELFFEKSEKTLLFRFLDALSDRDTQLATKYFCSLQKINYPSSLLVSMIARRFRLMAQVLITGVENQDLWKKNRVSPFEIRKIKTYSKKFSPSEITNLFYALRHMDRLLKTTNSDFSILMLDFIDQISVRTPTLHPQLKQSVSSLNGI</sequence>
<protein>
    <recommendedName>
        <fullName evidence="1">DNA-directed DNA polymerase</fullName>
        <ecNumber evidence="1">2.7.7.7</ecNumber>
    </recommendedName>
</protein>
<dbReference type="InterPro" id="IPR005790">
    <property type="entry name" value="DNA_polIII_delta"/>
</dbReference>
<dbReference type="InterPro" id="IPR048466">
    <property type="entry name" value="DNA_pol3_delta-like_C"/>
</dbReference>
<comment type="caution">
    <text evidence="9">The sequence shown here is derived from an EMBL/GenBank/DDBJ whole genome shotgun (WGS) entry which is preliminary data.</text>
</comment>
<evidence type="ECO:0000256" key="2">
    <source>
        <dbReference type="ARBA" id="ARBA00022679"/>
    </source>
</evidence>
<evidence type="ECO:0000256" key="5">
    <source>
        <dbReference type="ARBA" id="ARBA00022932"/>
    </source>
</evidence>
<evidence type="ECO:0000256" key="1">
    <source>
        <dbReference type="ARBA" id="ARBA00012417"/>
    </source>
</evidence>
<evidence type="ECO:0000256" key="4">
    <source>
        <dbReference type="ARBA" id="ARBA00022705"/>
    </source>
</evidence>
<evidence type="ECO:0000256" key="6">
    <source>
        <dbReference type="ARBA" id="ARBA00034754"/>
    </source>
</evidence>
<dbReference type="GO" id="GO:0003887">
    <property type="term" value="F:DNA-directed DNA polymerase activity"/>
    <property type="evidence" value="ECO:0007669"/>
    <property type="project" value="UniProtKB-KW"/>
</dbReference>
<dbReference type="InterPro" id="IPR008921">
    <property type="entry name" value="DNA_pol3_clamp-load_cplx_C"/>
</dbReference>
<evidence type="ECO:0000259" key="8">
    <source>
        <dbReference type="Pfam" id="PF21694"/>
    </source>
</evidence>
<reference evidence="9" key="1">
    <citation type="submission" date="2017-02" db="EMBL/GenBank/DDBJ databases">
        <title>Delving into the versatile metabolic prowess of the omnipresent phylum Bacteroidetes.</title>
        <authorList>
            <person name="Nobu M.K."/>
            <person name="Mei R."/>
            <person name="Narihiro T."/>
            <person name="Kuroda K."/>
            <person name="Liu W.-T."/>
        </authorList>
    </citation>
    <scope>NUCLEOTIDE SEQUENCE</scope>
    <source>
        <strain evidence="9">ADurb.Bin276</strain>
    </source>
</reference>
<evidence type="ECO:0000256" key="3">
    <source>
        <dbReference type="ARBA" id="ARBA00022695"/>
    </source>
</evidence>
<evidence type="ECO:0000313" key="9">
    <source>
        <dbReference type="EMBL" id="OQA54445.1"/>
    </source>
</evidence>
<dbReference type="EMBL" id="MWBQ01000211">
    <property type="protein sequence ID" value="OQA54445.1"/>
    <property type="molecule type" value="Genomic_DNA"/>
</dbReference>
<keyword evidence="4" id="KW-0235">DNA replication</keyword>
<dbReference type="GO" id="GO:0006261">
    <property type="term" value="P:DNA-templated DNA replication"/>
    <property type="evidence" value="ECO:0007669"/>
    <property type="project" value="TreeGrafter"/>
</dbReference>
<comment type="similarity">
    <text evidence="6">Belongs to the DNA polymerase HolA subunit family.</text>
</comment>
<dbReference type="EC" id="2.7.7.7" evidence="1"/>
<dbReference type="Gene3D" id="1.20.272.10">
    <property type="match status" value="1"/>
</dbReference>